<dbReference type="GO" id="GO:0016747">
    <property type="term" value="F:acyltransferase activity, transferring groups other than amino-acyl groups"/>
    <property type="evidence" value="ECO:0007669"/>
    <property type="project" value="InterPro"/>
</dbReference>
<reference evidence="3 4" key="1">
    <citation type="submission" date="2014-02" db="EMBL/GenBank/DDBJ databases">
        <title>The genome sequence of the entomopathogenic fungus Metarhizium robertsii ARSEF 2575.</title>
        <authorList>
            <person name="Giuliano Garisto Donzelli B."/>
            <person name="Roe B.A."/>
            <person name="Macmil S.L."/>
            <person name="Krasnoff S.B."/>
            <person name="Gibson D.M."/>
        </authorList>
    </citation>
    <scope>NUCLEOTIDE SEQUENCE [LARGE SCALE GENOMIC DNA]</scope>
    <source>
        <strain evidence="3 4">ARSEF 2575</strain>
    </source>
</reference>
<sequence length="259" mass="28982">MSKPTCTLAAVRLDDVPEIGQLTADAFVDDRQTQMKNLGKEPYDMNKMTLESLPSMLHNPRCIAIKVVDKDSGDIMGVCNWGFRGFKPEEMPKMEGKPLPLEKPEETKAGPEEKKEQGATDGNGKERLDKEEETDPITRLQARTGADLEAWMEEVMPEGTRCLFVIGLSVSPKHQGRGVGSALLRWGTDICDDQGVFAWVHSSEPAWPMYEKCGFQTVRSLDIDLDEYAPAPPPNEGPNAKWGHYVFRYMKYFGNKGEP</sequence>
<proteinExistence type="predicted"/>
<feature type="region of interest" description="Disordered" evidence="1">
    <location>
        <begin position="87"/>
        <end position="142"/>
    </location>
</feature>
<dbReference type="SUPFAM" id="SSF55729">
    <property type="entry name" value="Acyl-CoA N-acyltransferases (Nat)"/>
    <property type="match status" value="1"/>
</dbReference>
<dbReference type="Gene3D" id="3.40.630.30">
    <property type="match status" value="1"/>
</dbReference>
<dbReference type="EMBL" id="JELW01000001">
    <property type="protein sequence ID" value="EXV06296.1"/>
    <property type="molecule type" value="Genomic_DNA"/>
</dbReference>
<feature type="domain" description="N-acetyltransferase" evidence="2">
    <location>
        <begin position="94"/>
        <end position="235"/>
    </location>
</feature>
<feature type="compositionally biased region" description="Basic and acidic residues" evidence="1">
    <location>
        <begin position="87"/>
        <end position="130"/>
    </location>
</feature>
<dbReference type="AlphaFoldDB" id="A0A0A1V9H9"/>
<evidence type="ECO:0000313" key="3">
    <source>
        <dbReference type="EMBL" id="EXV06296.1"/>
    </source>
</evidence>
<gene>
    <name evidence="3" type="ORF">X797_001015</name>
</gene>
<evidence type="ECO:0000256" key="1">
    <source>
        <dbReference type="SAM" id="MobiDB-lite"/>
    </source>
</evidence>
<keyword evidence="3" id="KW-0808">Transferase</keyword>
<dbReference type="CDD" id="cd04301">
    <property type="entry name" value="NAT_SF"/>
    <property type="match status" value="1"/>
</dbReference>
<evidence type="ECO:0000313" key="4">
    <source>
        <dbReference type="Proteomes" id="UP000030151"/>
    </source>
</evidence>
<dbReference type="eggNOG" id="ENOG502SC13">
    <property type="taxonomic scope" value="Eukaryota"/>
</dbReference>
<protein>
    <submittedName>
        <fullName evidence="3">Acetyltransferase (GNAT) domain protein</fullName>
    </submittedName>
</protein>
<dbReference type="InterPro" id="IPR000182">
    <property type="entry name" value="GNAT_dom"/>
</dbReference>
<dbReference type="Proteomes" id="UP000030151">
    <property type="component" value="Unassembled WGS sequence"/>
</dbReference>
<organism evidence="3 4">
    <name type="scientific">Metarhizium robertsii</name>
    <dbReference type="NCBI Taxonomy" id="568076"/>
    <lineage>
        <taxon>Eukaryota</taxon>
        <taxon>Fungi</taxon>
        <taxon>Dikarya</taxon>
        <taxon>Ascomycota</taxon>
        <taxon>Pezizomycotina</taxon>
        <taxon>Sordariomycetes</taxon>
        <taxon>Hypocreomycetidae</taxon>
        <taxon>Hypocreales</taxon>
        <taxon>Clavicipitaceae</taxon>
        <taxon>Metarhizium</taxon>
    </lineage>
</organism>
<dbReference type="PANTHER" id="PTHR42791">
    <property type="entry name" value="GNAT FAMILY ACETYLTRANSFERASE"/>
    <property type="match status" value="1"/>
</dbReference>
<dbReference type="HOGENOM" id="CLU_060131_6_1_1"/>
<evidence type="ECO:0000259" key="2">
    <source>
        <dbReference type="PROSITE" id="PS51186"/>
    </source>
</evidence>
<dbReference type="PANTHER" id="PTHR42791:SF1">
    <property type="entry name" value="N-ACETYLTRANSFERASE DOMAIN-CONTAINING PROTEIN"/>
    <property type="match status" value="1"/>
</dbReference>
<dbReference type="PROSITE" id="PS51186">
    <property type="entry name" value="GNAT"/>
    <property type="match status" value="1"/>
</dbReference>
<accession>A0A0A1V9H9</accession>
<name>A0A0A1V9H9_9HYPO</name>
<comment type="caution">
    <text evidence="3">The sequence shown here is derived from an EMBL/GenBank/DDBJ whole genome shotgun (WGS) entry which is preliminary data.</text>
</comment>
<dbReference type="InterPro" id="IPR052523">
    <property type="entry name" value="Trichothecene_AcTrans"/>
</dbReference>
<dbReference type="InterPro" id="IPR016181">
    <property type="entry name" value="Acyl_CoA_acyltransferase"/>
</dbReference>
<dbReference type="Pfam" id="PF00583">
    <property type="entry name" value="Acetyltransf_1"/>
    <property type="match status" value="1"/>
</dbReference>
<dbReference type="OrthoDB" id="410198at2759"/>